<proteinExistence type="predicted"/>
<organism evidence="2 3">
    <name type="scientific">Bombus vosnesenskii</name>
    <dbReference type="NCBI Taxonomy" id="207650"/>
    <lineage>
        <taxon>Eukaryota</taxon>
        <taxon>Metazoa</taxon>
        <taxon>Ecdysozoa</taxon>
        <taxon>Arthropoda</taxon>
        <taxon>Hexapoda</taxon>
        <taxon>Insecta</taxon>
        <taxon>Pterygota</taxon>
        <taxon>Neoptera</taxon>
        <taxon>Endopterygota</taxon>
        <taxon>Hymenoptera</taxon>
        <taxon>Apocrita</taxon>
        <taxon>Aculeata</taxon>
        <taxon>Apoidea</taxon>
        <taxon>Anthophila</taxon>
        <taxon>Apidae</taxon>
        <taxon>Bombus</taxon>
        <taxon>Pyrobombus</taxon>
    </lineage>
</organism>
<evidence type="ECO:0000313" key="3">
    <source>
        <dbReference type="RefSeq" id="XP_033362717.1"/>
    </source>
</evidence>
<dbReference type="GO" id="GO:0016301">
    <property type="term" value="F:kinase activity"/>
    <property type="evidence" value="ECO:0007669"/>
    <property type="project" value="UniProtKB-KW"/>
</dbReference>
<keyword evidence="2" id="KW-1185">Reference proteome</keyword>
<sequence>MHKNSIVSTLELANNSSTEHNQTCSRLYSHIIGGSDTHTRCKGKESVLLEYHQTTIRTEKRHSKEQTLNNGGKHNNEKVAITMSEMENLISGQAKQADVKYSASDIVQVNQPRMEKVPTIRILNKGETYTINRAVDQQCPIKTISEVQDCSNTKEIEMEIIQEDDVKSNTNKDLPQHNESWNTVTPSKKRKINSNTNDRRTTETERQQWLQEIPTQNSFSSLTEEMDTDPTEKPRTHTPKPPPIYIDATIIDPLIDLLNSTAGKENYIIKQLKLDQVKAQTNTAETYRIVTKALKEKNAGYHTYQPKSDRSYKAVIRGLHPKTNTNKICEELAKIGHQDNTESMSTPNTQHVMNNNNSNTNTVRNRSYSQVVNQSSPLDNQEQNNHSNDDTEIKELIKHSIKNA</sequence>
<dbReference type="KEGG" id="bvk:117240786"/>
<name>A0A6J3LBK3_9HYME</name>
<feature type="compositionally biased region" description="Polar residues" evidence="1">
    <location>
        <begin position="213"/>
        <end position="223"/>
    </location>
</feature>
<feature type="compositionally biased region" description="Polar residues" evidence="1">
    <location>
        <begin position="368"/>
        <end position="386"/>
    </location>
</feature>
<feature type="compositionally biased region" description="Low complexity" evidence="1">
    <location>
        <begin position="354"/>
        <end position="367"/>
    </location>
</feature>
<dbReference type="AlphaFoldDB" id="A0A6J3LBK3"/>
<protein>
    <submittedName>
        <fullName evidence="3">Probable serine/threonine-protein kinase mkcB</fullName>
    </submittedName>
</protein>
<evidence type="ECO:0000256" key="1">
    <source>
        <dbReference type="SAM" id="MobiDB-lite"/>
    </source>
</evidence>
<feature type="region of interest" description="Disordered" evidence="1">
    <location>
        <begin position="338"/>
        <end position="392"/>
    </location>
</feature>
<keyword evidence="3" id="KW-0418">Kinase</keyword>
<feature type="compositionally biased region" description="Polar residues" evidence="1">
    <location>
        <begin position="168"/>
        <end position="186"/>
    </location>
</feature>
<feature type="compositionally biased region" description="Basic and acidic residues" evidence="1">
    <location>
        <begin position="197"/>
        <end position="206"/>
    </location>
</feature>
<accession>A0A6J3LBK3</accession>
<keyword evidence="3" id="KW-0808">Transferase</keyword>
<gene>
    <name evidence="3" type="primary">LOC117240786</name>
</gene>
<feature type="region of interest" description="Disordered" evidence="1">
    <location>
        <begin position="162"/>
        <end position="244"/>
    </location>
</feature>
<reference evidence="3" key="1">
    <citation type="submission" date="2025-08" db="UniProtKB">
        <authorList>
            <consortium name="RefSeq"/>
        </authorList>
    </citation>
    <scope>IDENTIFICATION</scope>
    <source>
        <tissue evidence="3">Muscle</tissue>
    </source>
</reference>
<feature type="compositionally biased region" description="Polar residues" evidence="1">
    <location>
        <begin position="341"/>
        <end position="353"/>
    </location>
</feature>
<dbReference type="Proteomes" id="UP000504631">
    <property type="component" value="Unplaced"/>
</dbReference>
<dbReference type="GeneID" id="117240786"/>
<dbReference type="RefSeq" id="XP_033362717.1">
    <property type="nucleotide sequence ID" value="XM_033506826.1"/>
</dbReference>
<evidence type="ECO:0000313" key="2">
    <source>
        <dbReference type="Proteomes" id="UP000504631"/>
    </source>
</evidence>